<evidence type="ECO:0000256" key="6">
    <source>
        <dbReference type="ARBA" id="ARBA00047806"/>
    </source>
</evidence>
<dbReference type="EC" id="1.8.4.12" evidence="9"/>
<keyword evidence="11" id="KW-0732">Signal</keyword>
<evidence type="ECO:0000313" key="14">
    <source>
        <dbReference type="Proteomes" id="UP000184603"/>
    </source>
</evidence>
<dbReference type="STRING" id="1121416.SAMN02745220_00212"/>
<dbReference type="AlphaFoldDB" id="A0A1M7XWB9"/>
<keyword evidence="14" id="KW-1185">Reference proteome</keyword>
<feature type="chain" id="PRO_5012590866" description="Multifunctional fusion protein" evidence="11">
    <location>
        <begin position="25"/>
        <end position="349"/>
    </location>
</feature>
<dbReference type="GO" id="GO:0030091">
    <property type="term" value="P:protein repair"/>
    <property type="evidence" value="ECO:0007669"/>
    <property type="project" value="InterPro"/>
</dbReference>
<feature type="signal peptide" evidence="11">
    <location>
        <begin position="1"/>
        <end position="24"/>
    </location>
</feature>
<feature type="domain" description="MsrB" evidence="12">
    <location>
        <begin position="211"/>
        <end position="333"/>
    </location>
</feature>
<comment type="catalytic activity">
    <reaction evidence="7 9">
        <text>L-methionyl-[protein] + [thioredoxin]-disulfide + H2O = L-methionyl-(R)-S-oxide-[protein] + [thioredoxin]-dithiol</text>
        <dbReference type="Rhea" id="RHEA:24164"/>
        <dbReference type="Rhea" id="RHEA-COMP:10698"/>
        <dbReference type="Rhea" id="RHEA-COMP:10700"/>
        <dbReference type="Rhea" id="RHEA-COMP:12313"/>
        <dbReference type="Rhea" id="RHEA-COMP:12314"/>
        <dbReference type="ChEBI" id="CHEBI:15377"/>
        <dbReference type="ChEBI" id="CHEBI:16044"/>
        <dbReference type="ChEBI" id="CHEBI:29950"/>
        <dbReference type="ChEBI" id="CHEBI:45764"/>
        <dbReference type="ChEBI" id="CHEBI:50058"/>
        <dbReference type="EC" id="1.8.4.12"/>
    </reaction>
</comment>
<dbReference type="SUPFAM" id="SSF51316">
    <property type="entry name" value="Mss4-like"/>
    <property type="match status" value="1"/>
</dbReference>
<dbReference type="FunFam" id="2.170.150.20:FF:000003">
    <property type="entry name" value="Peptide methionine sulfoxide reductase MsrB"/>
    <property type="match status" value="1"/>
</dbReference>
<feature type="active site" evidence="10">
    <location>
        <position position="37"/>
    </location>
</feature>
<dbReference type="GO" id="GO:0033743">
    <property type="term" value="F:peptide-methionine (R)-S-oxide reductase activity"/>
    <property type="evidence" value="ECO:0007669"/>
    <property type="project" value="UniProtKB-UniRule"/>
</dbReference>
<dbReference type="RefSeq" id="WP_084553311.1">
    <property type="nucleotide sequence ID" value="NZ_FRFE01000001.1"/>
</dbReference>
<dbReference type="Gene3D" id="3.30.1060.10">
    <property type="entry name" value="Peptide methionine sulphoxide reductase MsrA"/>
    <property type="match status" value="1"/>
</dbReference>
<comment type="caution">
    <text evidence="9">Lacks conserved residue(s) required for the propagation of feature annotation.</text>
</comment>
<dbReference type="InterPro" id="IPR036509">
    <property type="entry name" value="Met_Sox_Rdtase_MsrA_sf"/>
</dbReference>
<evidence type="ECO:0000256" key="10">
    <source>
        <dbReference type="HAMAP-Rule" id="MF_01401"/>
    </source>
</evidence>
<evidence type="ECO:0000259" key="12">
    <source>
        <dbReference type="PROSITE" id="PS51790"/>
    </source>
</evidence>
<comment type="similarity">
    <text evidence="9">Belongs to the MsrB Met sulfoxide reductase family.</text>
</comment>
<dbReference type="Gene3D" id="2.170.150.20">
    <property type="entry name" value="Peptide methionine sulfoxide reductase"/>
    <property type="match status" value="1"/>
</dbReference>
<evidence type="ECO:0000313" key="13">
    <source>
        <dbReference type="EMBL" id="SHO42912.1"/>
    </source>
</evidence>
<evidence type="ECO:0000256" key="4">
    <source>
        <dbReference type="ARBA" id="ARBA00023268"/>
    </source>
</evidence>
<evidence type="ECO:0000256" key="2">
    <source>
        <dbReference type="ARBA" id="ARBA00011017"/>
    </source>
</evidence>
<dbReference type="PROSITE" id="PS51790">
    <property type="entry name" value="MSRB"/>
    <property type="match status" value="1"/>
</dbReference>
<comment type="catalytic activity">
    <reaction evidence="6 10">
        <text>L-methionyl-[protein] + [thioredoxin]-disulfide + H2O = L-methionyl-(S)-S-oxide-[protein] + [thioredoxin]-dithiol</text>
        <dbReference type="Rhea" id="RHEA:14217"/>
        <dbReference type="Rhea" id="RHEA-COMP:10698"/>
        <dbReference type="Rhea" id="RHEA-COMP:10700"/>
        <dbReference type="Rhea" id="RHEA-COMP:12313"/>
        <dbReference type="Rhea" id="RHEA-COMP:12315"/>
        <dbReference type="ChEBI" id="CHEBI:15377"/>
        <dbReference type="ChEBI" id="CHEBI:16044"/>
        <dbReference type="ChEBI" id="CHEBI:29950"/>
        <dbReference type="ChEBI" id="CHEBI:44120"/>
        <dbReference type="ChEBI" id="CHEBI:50058"/>
        <dbReference type="EC" id="1.8.4.11"/>
    </reaction>
</comment>
<dbReference type="InterPro" id="IPR011057">
    <property type="entry name" value="Mss4-like_sf"/>
</dbReference>
<reference evidence="13 14" key="1">
    <citation type="submission" date="2016-12" db="EMBL/GenBank/DDBJ databases">
        <authorList>
            <person name="Song W.-J."/>
            <person name="Kurnit D.M."/>
        </authorList>
    </citation>
    <scope>NUCLEOTIDE SEQUENCE [LARGE SCALE GENOMIC DNA]</scope>
    <source>
        <strain evidence="13 14">DSM 18488</strain>
    </source>
</reference>
<dbReference type="HAMAP" id="MF_01401">
    <property type="entry name" value="MsrA"/>
    <property type="match status" value="1"/>
</dbReference>
<dbReference type="EC" id="1.8.4.11" evidence="10"/>
<dbReference type="InterPro" id="IPR002569">
    <property type="entry name" value="Met_Sox_Rdtase_MsrA_dom"/>
</dbReference>
<sequence>MQFTLIVCLLTGVLMVGVTSGAVAEEHQETAIFGGGCFWCMEPPFEQVEGVIEVKAGYSGGDEVDPTYEQVSSGRTSHLEAVQVVFDPAKVSYRELVEVFWHQVDPTDDGGQFADRGNHYRTAIFVSSDEQRRVAEESKAALEQSGIFSRPVVTRILPAKTFYPAEEYHQDYYLKNVLHYSAYKVGSGRAGFIEKTWKKDTVETSWVKPDDKTLKERLTPVQYDVTQNEGTEPPFDNMYWNNHEPGIYVDIVSGEPLFSSTDKFDSGTGWPSFSRPLEKGNVVEHTDRSLFMVRTEVRSAAADSHLGHVFEDGPPPTGLRYCINSAALKFIPVGKLEAEGYGKYQELFK</sequence>
<evidence type="ECO:0000256" key="7">
    <source>
        <dbReference type="ARBA" id="ARBA00048488"/>
    </source>
</evidence>
<organism evidence="13 14">
    <name type="scientific">Desulfopila aestuarii DSM 18488</name>
    <dbReference type="NCBI Taxonomy" id="1121416"/>
    <lineage>
        <taxon>Bacteria</taxon>
        <taxon>Pseudomonadati</taxon>
        <taxon>Thermodesulfobacteriota</taxon>
        <taxon>Desulfobulbia</taxon>
        <taxon>Desulfobulbales</taxon>
        <taxon>Desulfocapsaceae</taxon>
        <taxon>Desulfopila</taxon>
    </lineage>
</organism>
<evidence type="ECO:0000256" key="3">
    <source>
        <dbReference type="ARBA" id="ARBA00023002"/>
    </source>
</evidence>
<feature type="active site" description="Nucleophile" evidence="9">
    <location>
        <position position="322"/>
    </location>
</feature>
<dbReference type="HAMAP" id="MF_01400">
    <property type="entry name" value="MsrB"/>
    <property type="match status" value="1"/>
</dbReference>
<comment type="similarity">
    <text evidence="1">In the C-terminal section; belongs to the MsrB Met sulfoxide reductase family.</text>
</comment>
<comment type="function">
    <text evidence="5 10">Has an important function as a repair enzyme for proteins that have been inactivated by oxidation. Catalyzes the reversible oxidation-reduction of methionine sulfoxide in proteins to methionine.</text>
</comment>
<evidence type="ECO:0000256" key="11">
    <source>
        <dbReference type="SAM" id="SignalP"/>
    </source>
</evidence>
<evidence type="ECO:0000256" key="5">
    <source>
        <dbReference type="ARBA" id="ARBA00024679"/>
    </source>
</evidence>
<dbReference type="GO" id="GO:0033744">
    <property type="term" value="F:L-methionine:thioredoxin-disulfide S-oxidoreductase activity"/>
    <property type="evidence" value="ECO:0007669"/>
    <property type="project" value="RHEA"/>
</dbReference>
<dbReference type="GO" id="GO:0008113">
    <property type="term" value="F:peptide-methionine (S)-S-oxide reductase activity"/>
    <property type="evidence" value="ECO:0007669"/>
    <property type="project" value="UniProtKB-UniRule"/>
</dbReference>
<keyword evidence="4" id="KW-0511">Multifunctional enzyme</keyword>
<dbReference type="NCBIfam" id="TIGR00401">
    <property type="entry name" value="msrA"/>
    <property type="match status" value="1"/>
</dbReference>
<evidence type="ECO:0000256" key="8">
    <source>
        <dbReference type="ARBA" id="ARBA00048782"/>
    </source>
</evidence>
<comment type="catalytic activity">
    <reaction evidence="8 10">
        <text>[thioredoxin]-disulfide + L-methionine + H2O = L-methionine (S)-S-oxide + [thioredoxin]-dithiol</text>
        <dbReference type="Rhea" id="RHEA:19993"/>
        <dbReference type="Rhea" id="RHEA-COMP:10698"/>
        <dbReference type="Rhea" id="RHEA-COMP:10700"/>
        <dbReference type="ChEBI" id="CHEBI:15377"/>
        <dbReference type="ChEBI" id="CHEBI:29950"/>
        <dbReference type="ChEBI" id="CHEBI:50058"/>
        <dbReference type="ChEBI" id="CHEBI:57844"/>
        <dbReference type="ChEBI" id="CHEBI:58772"/>
        <dbReference type="EC" id="1.8.4.11"/>
    </reaction>
</comment>
<keyword evidence="3 9" id="KW-0560">Oxidoreductase</keyword>
<proteinExistence type="inferred from homology"/>
<evidence type="ECO:0000256" key="1">
    <source>
        <dbReference type="ARBA" id="ARBA00008076"/>
    </source>
</evidence>
<comment type="similarity">
    <text evidence="2">In the N-terminal section; belongs to the MsrA Met sulfoxide reductase family.</text>
</comment>
<dbReference type="InterPro" id="IPR028427">
    <property type="entry name" value="Met_Sox_Rdtase_MsrB"/>
</dbReference>
<name>A0A1M7XWB9_9BACT</name>
<dbReference type="Proteomes" id="UP000184603">
    <property type="component" value="Unassembled WGS sequence"/>
</dbReference>
<dbReference type="EMBL" id="FRFE01000001">
    <property type="protein sequence ID" value="SHO42912.1"/>
    <property type="molecule type" value="Genomic_DNA"/>
</dbReference>
<dbReference type="Pfam" id="PF01641">
    <property type="entry name" value="SelR"/>
    <property type="match status" value="1"/>
</dbReference>
<dbReference type="OrthoDB" id="4174719at2"/>
<dbReference type="SUPFAM" id="SSF55068">
    <property type="entry name" value="Peptide methionine sulfoxide reductase"/>
    <property type="match status" value="1"/>
</dbReference>
<protein>
    <recommendedName>
        <fullName evidence="9 10">Multifunctional fusion protein</fullName>
    </recommendedName>
    <domain>
        <recommendedName>
            <fullName evidence="10">Peptide methionine sulfoxide reductase MsrA</fullName>
            <shortName evidence="10">Protein-methionine-S-oxide reductase</shortName>
            <ecNumber evidence="10">1.8.4.11</ecNumber>
        </recommendedName>
        <alternativeName>
            <fullName evidence="10">Peptide-methionine (S)-S-oxide reductase</fullName>
            <shortName evidence="10">Peptide Met(O) reductase</shortName>
        </alternativeName>
    </domain>
    <domain>
        <recommendedName>
            <fullName evidence="9">Peptide methionine sulfoxide reductase MsrB</fullName>
            <ecNumber evidence="9">1.8.4.12</ecNumber>
        </recommendedName>
        <alternativeName>
            <fullName evidence="9">Peptide-methionine (R)-S-oxide reductase</fullName>
        </alternativeName>
    </domain>
</protein>
<accession>A0A1M7XWB9</accession>
<dbReference type="Pfam" id="PF01625">
    <property type="entry name" value="PMSR"/>
    <property type="match status" value="1"/>
</dbReference>
<dbReference type="NCBIfam" id="TIGR00357">
    <property type="entry name" value="peptide-methionine (R)-S-oxide reductase MsrB"/>
    <property type="match status" value="1"/>
</dbReference>
<evidence type="ECO:0000256" key="9">
    <source>
        <dbReference type="HAMAP-Rule" id="MF_01400"/>
    </source>
</evidence>
<dbReference type="GO" id="GO:0005737">
    <property type="term" value="C:cytoplasm"/>
    <property type="evidence" value="ECO:0007669"/>
    <property type="project" value="TreeGrafter"/>
</dbReference>
<dbReference type="PANTHER" id="PTHR10173">
    <property type="entry name" value="METHIONINE SULFOXIDE REDUCTASE"/>
    <property type="match status" value="1"/>
</dbReference>
<gene>
    <name evidence="9" type="primary">msrB</name>
    <name evidence="10" type="synonym">msrA</name>
    <name evidence="13" type="ORF">SAMN02745220_00212</name>
</gene>
<dbReference type="PANTHER" id="PTHR10173:SF59">
    <property type="entry name" value="PEPTIDE METHIONINE SULFOXIDE REDUCTASE MSRA_MSRB"/>
    <property type="match status" value="1"/>
</dbReference>
<comment type="similarity">
    <text evidence="10">Belongs to the MsrA Met sulfoxide reductase family.</text>
</comment>
<dbReference type="InterPro" id="IPR002579">
    <property type="entry name" value="Met_Sox_Rdtase_MsrB_dom"/>
</dbReference>
<dbReference type="GO" id="GO:0006979">
    <property type="term" value="P:response to oxidative stress"/>
    <property type="evidence" value="ECO:0007669"/>
    <property type="project" value="InterPro"/>
</dbReference>